<dbReference type="AlphaFoldDB" id="A0A1G2EFW2"/>
<dbReference type="GO" id="GO:0004659">
    <property type="term" value="F:prenyltransferase activity"/>
    <property type="evidence" value="ECO:0007669"/>
    <property type="project" value="InterPro"/>
</dbReference>
<evidence type="ECO:0000256" key="6">
    <source>
        <dbReference type="ARBA" id="ARBA00023229"/>
    </source>
</evidence>
<dbReference type="Proteomes" id="UP000178647">
    <property type="component" value="Unassembled WGS sequence"/>
</dbReference>
<keyword evidence="6" id="KW-0414">Isoprene biosynthesis</keyword>
<evidence type="ECO:0000256" key="4">
    <source>
        <dbReference type="ARBA" id="ARBA00022723"/>
    </source>
</evidence>
<keyword evidence="5" id="KW-0460">Magnesium</keyword>
<keyword evidence="3 7" id="KW-0808">Transferase</keyword>
<sequence>MSQQFTQILLKYQKAIGQEVAKFFNQKINQAGSIFEKKTLNWLKEYSLRPAKRIRAILVNQGYFLAGGRARQAILSASIFIELIHNYLLIHDDILDEDEIRRGKKTFHKLHGQNMAICAADMASALGYEILSSCRFPVGHKLKALEKLNQTLYFTCYGQMLELSLREKERFTESDVLQINTKKTAFYTLVAPLQIGALLAGAKENLLKKIEKFALPLGIAFQIRDDLDDGDIEQVFHLDKEKYQKMMVQLIVRAKRNLDLEKTFPQKEKDFLLNLADYCKRR</sequence>
<evidence type="ECO:0000256" key="7">
    <source>
        <dbReference type="RuleBase" id="RU004466"/>
    </source>
</evidence>
<evidence type="ECO:0000313" key="9">
    <source>
        <dbReference type="Proteomes" id="UP000178647"/>
    </source>
</evidence>
<evidence type="ECO:0000256" key="1">
    <source>
        <dbReference type="ARBA" id="ARBA00001946"/>
    </source>
</evidence>
<dbReference type="PROSITE" id="PS00444">
    <property type="entry name" value="POLYPRENYL_SYNTHASE_2"/>
    <property type="match status" value="1"/>
</dbReference>
<dbReference type="Gene3D" id="1.10.600.10">
    <property type="entry name" value="Farnesyl Diphosphate Synthase"/>
    <property type="match status" value="1"/>
</dbReference>
<dbReference type="InterPro" id="IPR008949">
    <property type="entry name" value="Isoprenoid_synthase_dom_sf"/>
</dbReference>
<evidence type="ECO:0008006" key="10">
    <source>
        <dbReference type="Google" id="ProtNLM"/>
    </source>
</evidence>
<dbReference type="SUPFAM" id="SSF48576">
    <property type="entry name" value="Terpenoid synthases"/>
    <property type="match status" value="1"/>
</dbReference>
<proteinExistence type="inferred from homology"/>
<comment type="cofactor">
    <cofactor evidence="1">
        <name>Mg(2+)</name>
        <dbReference type="ChEBI" id="CHEBI:18420"/>
    </cofactor>
</comment>
<dbReference type="GO" id="GO:0008299">
    <property type="term" value="P:isoprenoid biosynthetic process"/>
    <property type="evidence" value="ECO:0007669"/>
    <property type="project" value="UniProtKB-KW"/>
</dbReference>
<dbReference type="InterPro" id="IPR000092">
    <property type="entry name" value="Polyprenyl_synt"/>
</dbReference>
<comment type="caution">
    <text evidence="8">The sequence shown here is derived from an EMBL/GenBank/DDBJ whole genome shotgun (WGS) entry which is preliminary data.</text>
</comment>
<dbReference type="GO" id="GO:0046872">
    <property type="term" value="F:metal ion binding"/>
    <property type="evidence" value="ECO:0007669"/>
    <property type="project" value="UniProtKB-KW"/>
</dbReference>
<dbReference type="STRING" id="1801672.A2896_01895"/>
<organism evidence="8 9">
    <name type="scientific">Candidatus Nealsonbacteria bacterium RIFCSPLOWO2_01_FULL_43_32</name>
    <dbReference type="NCBI Taxonomy" id="1801672"/>
    <lineage>
        <taxon>Bacteria</taxon>
        <taxon>Candidatus Nealsoniibacteriota</taxon>
    </lineage>
</organism>
<dbReference type="SFLD" id="SFLDS00005">
    <property type="entry name" value="Isoprenoid_Synthase_Type_I"/>
    <property type="match status" value="1"/>
</dbReference>
<protein>
    <recommendedName>
        <fullName evidence="10">Polyprenyl synthetase</fullName>
    </recommendedName>
</protein>
<dbReference type="PANTHER" id="PTHR43281">
    <property type="entry name" value="FARNESYL DIPHOSPHATE SYNTHASE"/>
    <property type="match status" value="1"/>
</dbReference>
<evidence type="ECO:0000256" key="3">
    <source>
        <dbReference type="ARBA" id="ARBA00022679"/>
    </source>
</evidence>
<dbReference type="CDD" id="cd00685">
    <property type="entry name" value="Trans_IPPS_HT"/>
    <property type="match status" value="1"/>
</dbReference>
<dbReference type="PROSITE" id="PS00723">
    <property type="entry name" value="POLYPRENYL_SYNTHASE_1"/>
    <property type="match status" value="1"/>
</dbReference>
<accession>A0A1G2EFW2</accession>
<dbReference type="PANTHER" id="PTHR43281:SF1">
    <property type="entry name" value="FARNESYL DIPHOSPHATE SYNTHASE"/>
    <property type="match status" value="1"/>
</dbReference>
<evidence type="ECO:0000256" key="5">
    <source>
        <dbReference type="ARBA" id="ARBA00022842"/>
    </source>
</evidence>
<dbReference type="Pfam" id="PF00348">
    <property type="entry name" value="polyprenyl_synt"/>
    <property type="match status" value="1"/>
</dbReference>
<reference evidence="8 9" key="1">
    <citation type="journal article" date="2016" name="Nat. Commun.">
        <title>Thousands of microbial genomes shed light on interconnected biogeochemical processes in an aquifer system.</title>
        <authorList>
            <person name="Anantharaman K."/>
            <person name="Brown C.T."/>
            <person name="Hug L.A."/>
            <person name="Sharon I."/>
            <person name="Castelle C.J."/>
            <person name="Probst A.J."/>
            <person name="Thomas B.C."/>
            <person name="Singh A."/>
            <person name="Wilkins M.J."/>
            <person name="Karaoz U."/>
            <person name="Brodie E.L."/>
            <person name="Williams K.H."/>
            <person name="Hubbard S.S."/>
            <person name="Banfield J.F."/>
        </authorList>
    </citation>
    <scope>NUCLEOTIDE SEQUENCE [LARGE SCALE GENOMIC DNA]</scope>
</reference>
<name>A0A1G2EFW2_9BACT</name>
<keyword evidence="4" id="KW-0479">Metal-binding</keyword>
<dbReference type="EMBL" id="MHMH01000007">
    <property type="protein sequence ID" value="OGZ24666.1"/>
    <property type="molecule type" value="Genomic_DNA"/>
</dbReference>
<evidence type="ECO:0000256" key="2">
    <source>
        <dbReference type="ARBA" id="ARBA00006706"/>
    </source>
</evidence>
<comment type="similarity">
    <text evidence="2 7">Belongs to the FPP/GGPP synthase family.</text>
</comment>
<evidence type="ECO:0000313" key="8">
    <source>
        <dbReference type="EMBL" id="OGZ24666.1"/>
    </source>
</evidence>
<dbReference type="InterPro" id="IPR033749">
    <property type="entry name" value="Polyprenyl_synt_CS"/>
</dbReference>
<gene>
    <name evidence="8" type="ORF">A2896_01895</name>
</gene>